<comment type="caution">
    <text evidence="3">The sequence shown here is derived from an EMBL/GenBank/DDBJ whole genome shotgun (WGS) entry which is preliminary data.</text>
</comment>
<feature type="chain" id="PRO_5032527647" evidence="2">
    <location>
        <begin position="19"/>
        <end position="146"/>
    </location>
</feature>
<evidence type="ECO:0000313" key="4">
    <source>
        <dbReference type="Proteomes" id="UP000664991"/>
    </source>
</evidence>
<feature type="region of interest" description="Disordered" evidence="1">
    <location>
        <begin position="56"/>
        <end position="80"/>
    </location>
</feature>
<keyword evidence="2" id="KW-0732">Signal</keyword>
<dbReference type="EMBL" id="JAEMGP010000012">
    <property type="protein sequence ID" value="KAG5202203.1"/>
    <property type="molecule type" value="Genomic_DNA"/>
</dbReference>
<evidence type="ECO:0000256" key="1">
    <source>
        <dbReference type="SAM" id="MobiDB-lite"/>
    </source>
</evidence>
<feature type="signal peptide" evidence="2">
    <location>
        <begin position="1"/>
        <end position="18"/>
    </location>
</feature>
<organism evidence="3 4">
    <name type="scientific">Ovis aries</name>
    <name type="common">Sheep</name>
    <dbReference type="NCBI Taxonomy" id="9940"/>
    <lineage>
        <taxon>Eukaryota</taxon>
        <taxon>Metazoa</taxon>
        <taxon>Chordata</taxon>
        <taxon>Craniata</taxon>
        <taxon>Vertebrata</taxon>
        <taxon>Euteleostomi</taxon>
        <taxon>Mammalia</taxon>
        <taxon>Eutheria</taxon>
        <taxon>Laurasiatheria</taxon>
        <taxon>Artiodactyla</taxon>
        <taxon>Ruminantia</taxon>
        <taxon>Pecora</taxon>
        <taxon>Bovidae</taxon>
        <taxon>Caprinae</taxon>
        <taxon>Ovis</taxon>
    </lineage>
</organism>
<protein>
    <submittedName>
        <fullName evidence="3">Uncharacterized protein</fullName>
    </submittedName>
</protein>
<dbReference type="Proteomes" id="UP000664991">
    <property type="component" value="Unassembled WGS sequence"/>
</dbReference>
<reference evidence="3 4" key="1">
    <citation type="submission" date="2020-12" db="EMBL/GenBank/DDBJ databases">
        <title>De novo assembly of Tibetan sheep genome.</title>
        <authorList>
            <person name="Li X."/>
        </authorList>
    </citation>
    <scope>NUCLEOTIDE SEQUENCE [LARGE SCALE GENOMIC DNA]</scope>
    <source>
        <tissue evidence="3">Heart</tissue>
    </source>
</reference>
<evidence type="ECO:0000256" key="2">
    <source>
        <dbReference type="SAM" id="SignalP"/>
    </source>
</evidence>
<proteinExistence type="predicted"/>
<name>A0A835ZVC8_SHEEP</name>
<accession>A0A835ZVC8</accession>
<feature type="non-terminal residue" evidence="3">
    <location>
        <position position="1"/>
    </location>
</feature>
<evidence type="ECO:0000313" key="3">
    <source>
        <dbReference type="EMBL" id="KAG5202203.1"/>
    </source>
</evidence>
<gene>
    <name evidence="3" type="ORF">JEQ12_003593</name>
</gene>
<dbReference type="AlphaFoldDB" id="A0A835ZVC8"/>
<sequence length="146" mass="16063">IAGLCIIREMLLVHLLSSLHPQKHPQKHHIYNFWNNSALEHDLHFSELLTRRPRTSTETEMGEARGCVAHPAGDGSRDQCGDVTDRDGQILGIGGRKQAAASGRASLLSHVLSPCVPVFRVRTPHLACRSLLGSRGTWGDETPNLF</sequence>